<dbReference type="Proteomes" id="UP000640999">
    <property type="component" value="Unassembled WGS sequence"/>
</dbReference>
<feature type="non-terminal residue" evidence="5">
    <location>
        <position position="113"/>
    </location>
</feature>
<name>A0A850VF53_9CORV</name>
<dbReference type="SMART" id="SM00406">
    <property type="entry name" value="IGv"/>
    <property type="match status" value="1"/>
</dbReference>
<feature type="domain" description="Ig-like" evidence="4">
    <location>
        <begin position="7"/>
        <end position="113"/>
    </location>
</feature>
<dbReference type="OrthoDB" id="8694217at2759"/>
<dbReference type="EMBL" id="WEIW01005784">
    <property type="protein sequence ID" value="NWH42079.1"/>
    <property type="molecule type" value="Genomic_DNA"/>
</dbReference>
<dbReference type="InterPro" id="IPR007110">
    <property type="entry name" value="Ig-like_dom"/>
</dbReference>
<dbReference type="InterPro" id="IPR036179">
    <property type="entry name" value="Ig-like_dom_sf"/>
</dbReference>
<dbReference type="PANTHER" id="PTHR23266">
    <property type="entry name" value="IMMUNOGLOBULIN HEAVY CHAIN"/>
    <property type="match status" value="1"/>
</dbReference>
<dbReference type="InterPro" id="IPR013106">
    <property type="entry name" value="Ig_V-set"/>
</dbReference>
<accession>A0A850VF53</accession>
<organism evidence="5 6">
    <name type="scientific">Chloropsis hardwickii</name>
    <dbReference type="NCBI Taxonomy" id="667144"/>
    <lineage>
        <taxon>Eukaryota</taxon>
        <taxon>Metazoa</taxon>
        <taxon>Chordata</taxon>
        <taxon>Craniata</taxon>
        <taxon>Vertebrata</taxon>
        <taxon>Euteleostomi</taxon>
        <taxon>Archelosauria</taxon>
        <taxon>Archosauria</taxon>
        <taxon>Dinosauria</taxon>
        <taxon>Saurischia</taxon>
        <taxon>Theropoda</taxon>
        <taxon>Coelurosauria</taxon>
        <taxon>Aves</taxon>
        <taxon>Neognathae</taxon>
        <taxon>Neoaves</taxon>
        <taxon>Telluraves</taxon>
        <taxon>Australaves</taxon>
        <taxon>Passeriformes</taxon>
        <taxon>Corvoidea</taxon>
        <taxon>Irenidae</taxon>
        <taxon>Chloropsis</taxon>
    </lineage>
</organism>
<sequence length="113" mass="12322">VCLSLSPAAAGGLSRVKTEASGPSVGKISEPVWLTCHVSGVAITDSSYAWDWVRQTPGRELQHLVMQYPFTRRQHVASSFQTRVNSSADPSRNELWLQLLSPAPADTATYFCS</sequence>
<dbReference type="InterPro" id="IPR050199">
    <property type="entry name" value="IgHV"/>
</dbReference>
<dbReference type="SUPFAM" id="SSF48726">
    <property type="entry name" value="Immunoglobulin"/>
    <property type="match status" value="1"/>
</dbReference>
<proteinExistence type="predicted"/>
<dbReference type="GO" id="GO:0005576">
    <property type="term" value="C:extracellular region"/>
    <property type="evidence" value="ECO:0007669"/>
    <property type="project" value="UniProtKB-ARBA"/>
</dbReference>
<dbReference type="Pfam" id="PF07686">
    <property type="entry name" value="V-set"/>
    <property type="match status" value="1"/>
</dbReference>
<dbReference type="InterPro" id="IPR013783">
    <property type="entry name" value="Ig-like_fold"/>
</dbReference>
<keyword evidence="1" id="KW-0391">Immunity</keyword>
<dbReference type="Gene3D" id="2.60.40.10">
    <property type="entry name" value="Immunoglobulins"/>
    <property type="match status" value="1"/>
</dbReference>
<keyword evidence="3" id="KW-1280">Immunoglobulin</keyword>
<feature type="non-terminal residue" evidence="5">
    <location>
        <position position="1"/>
    </location>
</feature>
<dbReference type="GO" id="GO:0019814">
    <property type="term" value="C:immunoglobulin complex"/>
    <property type="evidence" value="ECO:0007669"/>
    <property type="project" value="UniProtKB-KW"/>
</dbReference>
<keyword evidence="6" id="KW-1185">Reference proteome</keyword>
<evidence type="ECO:0000256" key="1">
    <source>
        <dbReference type="ARBA" id="ARBA00022859"/>
    </source>
</evidence>
<keyword evidence="2" id="KW-1064">Adaptive immunity</keyword>
<dbReference type="AlphaFoldDB" id="A0A850VF53"/>
<evidence type="ECO:0000259" key="4">
    <source>
        <dbReference type="PROSITE" id="PS50835"/>
    </source>
</evidence>
<comment type="caution">
    <text evidence="5">The sequence shown here is derived from an EMBL/GenBank/DDBJ whole genome shotgun (WGS) entry which is preliminary data.</text>
</comment>
<evidence type="ECO:0000313" key="6">
    <source>
        <dbReference type="Proteomes" id="UP000640999"/>
    </source>
</evidence>
<evidence type="ECO:0000256" key="3">
    <source>
        <dbReference type="ARBA" id="ARBA00043265"/>
    </source>
</evidence>
<evidence type="ECO:0000313" key="5">
    <source>
        <dbReference type="EMBL" id="NWH42079.1"/>
    </source>
</evidence>
<evidence type="ECO:0000256" key="2">
    <source>
        <dbReference type="ARBA" id="ARBA00023130"/>
    </source>
</evidence>
<dbReference type="GO" id="GO:0002250">
    <property type="term" value="P:adaptive immune response"/>
    <property type="evidence" value="ECO:0007669"/>
    <property type="project" value="UniProtKB-KW"/>
</dbReference>
<protein>
    <submittedName>
        <fullName evidence="5">HVM61 protein</fullName>
    </submittedName>
</protein>
<dbReference type="PROSITE" id="PS50835">
    <property type="entry name" value="IG_LIKE"/>
    <property type="match status" value="1"/>
</dbReference>
<reference evidence="5" key="1">
    <citation type="submission" date="2019-10" db="EMBL/GenBank/DDBJ databases">
        <title>Bird 10,000 Genomes (B10K) Project - Family phase.</title>
        <authorList>
            <person name="Zhang G."/>
        </authorList>
    </citation>
    <scope>NUCLEOTIDE SEQUENCE</scope>
    <source>
        <strain evidence="5">B10K-IZ-033-78</strain>
        <tissue evidence="5">Muscle</tissue>
    </source>
</reference>
<gene>
    <name evidence="5" type="primary">Hvm61</name>
    <name evidence="5" type="ORF">CHLHAR_R14191</name>
</gene>